<dbReference type="EMBL" id="ML211045">
    <property type="protein sequence ID" value="TFK90445.1"/>
    <property type="molecule type" value="Genomic_DNA"/>
</dbReference>
<evidence type="ECO:0000313" key="1">
    <source>
        <dbReference type="EMBL" id="TFK90445.1"/>
    </source>
</evidence>
<dbReference type="SUPFAM" id="SSF81383">
    <property type="entry name" value="F-box domain"/>
    <property type="match status" value="1"/>
</dbReference>
<accession>A0A5C3PL14</accession>
<name>A0A5C3PL14_9APHY</name>
<evidence type="ECO:0000313" key="2">
    <source>
        <dbReference type="Proteomes" id="UP000308197"/>
    </source>
</evidence>
<proteinExistence type="predicted"/>
<feature type="non-terminal residue" evidence="1">
    <location>
        <position position="82"/>
    </location>
</feature>
<protein>
    <recommendedName>
        <fullName evidence="3">F-box domain-containing protein</fullName>
    </recommendedName>
</protein>
<dbReference type="InterPro" id="IPR036047">
    <property type="entry name" value="F-box-like_dom_sf"/>
</dbReference>
<keyword evidence="2" id="KW-1185">Reference proteome</keyword>
<reference evidence="1 2" key="1">
    <citation type="journal article" date="2019" name="Nat. Ecol. Evol.">
        <title>Megaphylogeny resolves global patterns of mushroom evolution.</title>
        <authorList>
            <person name="Varga T."/>
            <person name="Krizsan K."/>
            <person name="Foldi C."/>
            <person name="Dima B."/>
            <person name="Sanchez-Garcia M."/>
            <person name="Sanchez-Ramirez S."/>
            <person name="Szollosi G.J."/>
            <person name="Szarkandi J.G."/>
            <person name="Papp V."/>
            <person name="Albert L."/>
            <person name="Andreopoulos W."/>
            <person name="Angelini C."/>
            <person name="Antonin V."/>
            <person name="Barry K.W."/>
            <person name="Bougher N.L."/>
            <person name="Buchanan P."/>
            <person name="Buyck B."/>
            <person name="Bense V."/>
            <person name="Catcheside P."/>
            <person name="Chovatia M."/>
            <person name="Cooper J."/>
            <person name="Damon W."/>
            <person name="Desjardin D."/>
            <person name="Finy P."/>
            <person name="Geml J."/>
            <person name="Haridas S."/>
            <person name="Hughes K."/>
            <person name="Justo A."/>
            <person name="Karasinski D."/>
            <person name="Kautmanova I."/>
            <person name="Kiss B."/>
            <person name="Kocsube S."/>
            <person name="Kotiranta H."/>
            <person name="LaButti K.M."/>
            <person name="Lechner B.E."/>
            <person name="Liimatainen K."/>
            <person name="Lipzen A."/>
            <person name="Lukacs Z."/>
            <person name="Mihaltcheva S."/>
            <person name="Morgado L.N."/>
            <person name="Niskanen T."/>
            <person name="Noordeloos M.E."/>
            <person name="Ohm R.A."/>
            <person name="Ortiz-Santana B."/>
            <person name="Ovrebo C."/>
            <person name="Racz N."/>
            <person name="Riley R."/>
            <person name="Savchenko A."/>
            <person name="Shiryaev A."/>
            <person name="Soop K."/>
            <person name="Spirin V."/>
            <person name="Szebenyi C."/>
            <person name="Tomsovsky M."/>
            <person name="Tulloss R.E."/>
            <person name="Uehling J."/>
            <person name="Grigoriev I.V."/>
            <person name="Vagvolgyi C."/>
            <person name="Papp T."/>
            <person name="Martin F.M."/>
            <person name="Miettinen O."/>
            <person name="Hibbett D.S."/>
            <person name="Nagy L.G."/>
        </authorList>
    </citation>
    <scope>NUCLEOTIDE SEQUENCE [LARGE SCALE GENOMIC DNA]</scope>
    <source>
        <strain evidence="1 2">HHB13444</strain>
    </source>
</reference>
<evidence type="ECO:0008006" key="3">
    <source>
        <dbReference type="Google" id="ProtNLM"/>
    </source>
</evidence>
<dbReference type="AlphaFoldDB" id="A0A5C3PL14"/>
<organism evidence="1 2">
    <name type="scientific">Polyporus arcularius HHB13444</name>
    <dbReference type="NCBI Taxonomy" id="1314778"/>
    <lineage>
        <taxon>Eukaryota</taxon>
        <taxon>Fungi</taxon>
        <taxon>Dikarya</taxon>
        <taxon>Basidiomycota</taxon>
        <taxon>Agaricomycotina</taxon>
        <taxon>Agaricomycetes</taxon>
        <taxon>Polyporales</taxon>
        <taxon>Polyporaceae</taxon>
        <taxon>Polyporus</taxon>
    </lineage>
</organism>
<gene>
    <name evidence="1" type="ORF">K466DRAFT_484742</name>
</gene>
<dbReference type="Proteomes" id="UP000308197">
    <property type="component" value="Unassembled WGS sequence"/>
</dbReference>
<dbReference type="InParanoid" id="A0A5C3PL14"/>
<sequence>MPHTLRLPAEVTDNILDYLHDDHPALRTCCLVSRSWLPSCRYHLFSEVVVRSADHPLSLSNFLEFLPTCPDITSYIRTLKVV</sequence>